<dbReference type="AlphaFoldDB" id="A0A6G0YFK4"/>
<evidence type="ECO:0000313" key="1">
    <source>
        <dbReference type="EMBL" id="KAF0755091.1"/>
    </source>
</evidence>
<evidence type="ECO:0000313" key="2">
    <source>
        <dbReference type="Proteomes" id="UP000478052"/>
    </source>
</evidence>
<proteinExistence type="predicted"/>
<dbReference type="EMBL" id="VUJU01004235">
    <property type="protein sequence ID" value="KAF0755091.1"/>
    <property type="molecule type" value="Genomic_DNA"/>
</dbReference>
<organism evidence="1 2">
    <name type="scientific">Aphis craccivora</name>
    <name type="common">Cowpea aphid</name>
    <dbReference type="NCBI Taxonomy" id="307492"/>
    <lineage>
        <taxon>Eukaryota</taxon>
        <taxon>Metazoa</taxon>
        <taxon>Ecdysozoa</taxon>
        <taxon>Arthropoda</taxon>
        <taxon>Hexapoda</taxon>
        <taxon>Insecta</taxon>
        <taxon>Pterygota</taxon>
        <taxon>Neoptera</taxon>
        <taxon>Paraneoptera</taxon>
        <taxon>Hemiptera</taxon>
        <taxon>Sternorrhyncha</taxon>
        <taxon>Aphidomorpha</taxon>
        <taxon>Aphidoidea</taxon>
        <taxon>Aphididae</taxon>
        <taxon>Aphidini</taxon>
        <taxon>Aphis</taxon>
        <taxon>Aphis</taxon>
    </lineage>
</organism>
<sequence length="30" mass="3381">MICVFLCVSVYSITNRKNASIPNFGGGFRW</sequence>
<accession>A0A6G0YFK4</accession>
<name>A0A6G0YFK4_APHCR</name>
<protein>
    <submittedName>
        <fullName evidence="1">Uncharacterized protein</fullName>
    </submittedName>
</protein>
<keyword evidence="2" id="KW-1185">Reference proteome</keyword>
<gene>
    <name evidence="1" type="ORF">FWK35_00015276</name>
</gene>
<reference evidence="1 2" key="1">
    <citation type="submission" date="2019-08" db="EMBL/GenBank/DDBJ databases">
        <title>Whole genome of Aphis craccivora.</title>
        <authorList>
            <person name="Voronova N.V."/>
            <person name="Shulinski R.S."/>
            <person name="Bandarenka Y.V."/>
            <person name="Zhorov D.G."/>
            <person name="Warner D."/>
        </authorList>
    </citation>
    <scope>NUCLEOTIDE SEQUENCE [LARGE SCALE GENOMIC DNA]</scope>
    <source>
        <strain evidence="1">180601</strain>
        <tissue evidence="1">Whole Body</tissue>
    </source>
</reference>
<dbReference type="Proteomes" id="UP000478052">
    <property type="component" value="Unassembled WGS sequence"/>
</dbReference>
<comment type="caution">
    <text evidence="1">The sequence shown here is derived from an EMBL/GenBank/DDBJ whole genome shotgun (WGS) entry which is preliminary data.</text>
</comment>